<dbReference type="eggNOG" id="ENOG50331ZN">
    <property type="taxonomic scope" value="Bacteria"/>
</dbReference>
<organism evidence="1 2">
    <name type="scientific">Solitalea canadensis (strain ATCC 29591 / DSM 3403 / JCM 21819 / LMG 8368 / NBRC 15130 / NCIMB 12057 / USAM 9D)</name>
    <name type="common">Flexibacter canadensis</name>
    <dbReference type="NCBI Taxonomy" id="929556"/>
    <lineage>
        <taxon>Bacteria</taxon>
        <taxon>Pseudomonadati</taxon>
        <taxon>Bacteroidota</taxon>
        <taxon>Sphingobacteriia</taxon>
        <taxon>Sphingobacteriales</taxon>
        <taxon>Sphingobacteriaceae</taxon>
        <taxon>Solitalea</taxon>
    </lineage>
</organism>
<accession>H8KTW2</accession>
<dbReference type="AlphaFoldDB" id="H8KTW2"/>
<reference evidence="1" key="1">
    <citation type="submission" date="2012-02" db="EMBL/GenBank/DDBJ databases">
        <title>The complete genome of Solitalea canadensis DSM 3403.</title>
        <authorList>
            <consortium name="US DOE Joint Genome Institute (JGI-PGF)"/>
            <person name="Lucas S."/>
            <person name="Copeland A."/>
            <person name="Lapidus A."/>
            <person name="Glavina del Rio T."/>
            <person name="Dalin E."/>
            <person name="Tice H."/>
            <person name="Bruce D."/>
            <person name="Goodwin L."/>
            <person name="Pitluck S."/>
            <person name="Peters L."/>
            <person name="Ovchinnikova G."/>
            <person name="Lu M."/>
            <person name="Kyrpides N."/>
            <person name="Mavromatis K."/>
            <person name="Ivanova N."/>
            <person name="Brettin T."/>
            <person name="Detter J.C."/>
            <person name="Han C."/>
            <person name="Larimer F."/>
            <person name="Land M."/>
            <person name="Hauser L."/>
            <person name="Markowitz V."/>
            <person name="Cheng J.-F."/>
            <person name="Hugenholtz P."/>
            <person name="Woyke T."/>
            <person name="Wu D."/>
            <person name="Spring S."/>
            <person name="Schroeder M."/>
            <person name="Kopitz M."/>
            <person name="Brambilla E."/>
            <person name="Klenk H.-P."/>
            <person name="Eisen J.A."/>
        </authorList>
    </citation>
    <scope>NUCLEOTIDE SEQUENCE</scope>
    <source>
        <strain evidence="1">DSM 3403</strain>
    </source>
</reference>
<dbReference type="OrthoDB" id="656959at2"/>
<gene>
    <name evidence="1" type="ordered locus">Solca_1746</name>
</gene>
<name>H8KTW2_SOLCM</name>
<proteinExistence type="predicted"/>
<evidence type="ECO:0000313" key="2">
    <source>
        <dbReference type="Proteomes" id="UP000007590"/>
    </source>
</evidence>
<keyword evidence="2" id="KW-1185">Reference proteome</keyword>
<dbReference type="RefSeq" id="WP_014680039.1">
    <property type="nucleotide sequence ID" value="NC_017770.1"/>
</dbReference>
<protein>
    <submittedName>
        <fullName evidence="1">Uncharacterized protein</fullName>
    </submittedName>
</protein>
<dbReference type="HOGENOM" id="CLU_109752_0_0_10"/>
<dbReference type="STRING" id="929556.Solca_1746"/>
<dbReference type="EMBL" id="CP003349">
    <property type="protein sequence ID" value="AFD06812.1"/>
    <property type="molecule type" value="Genomic_DNA"/>
</dbReference>
<evidence type="ECO:0000313" key="1">
    <source>
        <dbReference type="EMBL" id="AFD06812.1"/>
    </source>
</evidence>
<dbReference type="Proteomes" id="UP000007590">
    <property type="component" value="Chromosome"/>
</dbReference>
<dbReference type="KEGG" id="scn:Solca_1746"/>
<sequence length="198" mass="23019">MKKYLLLLVIVITPYLAISQSKEKNPIPRAPTRESWKEEQKKHECITRAVYSESERTSFYPFNKASNILFVSFINQDDSIIQDELPMERGKVALNKLKEIVYLNDEQKNALTNVLYNIGYKGKPTINTGAACYNPHNAILFMNDKKQVFEYIELCFDCSRHELSSKKINTGDFCTQKYDLLKQLFQKVGIKLTELEFD</sequence>